<evidence type="ECO:0000313" key="4">
    <source>
        <dbReference type="Proteomes" id="UP001218188"/>
    </source>
</evidence>
<proteinExistence type="predicted"/>
<sequence>MVWQFLVALSFTVLCRLTTMVIYDLPILTQQNDLASAPLGSLCVIMLPASFLCDAGVIARSRSCSKLFFCFQIFSLIVLSPPPTLPSVRRPNRPARSAPPSPHSLEENGQAAD</sequence>
<dbReference type="EMBL" id="JARJCM010000096">
    <property type="protein sequence ID" value="KAJ7029919.1"/>
    <property type="molecule type" value="Genomic_DNA"/>
</dbReference>
<keyword evidence="4" id="KW-1185">Reference proteome</keyword>
<evidence type="ECO:0000313" key="3">
    <source>
        <dbReference type="EMBL" id="KAJ7029919.1"/>
    </source>
</evidence>
<accession>A0AAD6X2M2</accession>
<reference evidence="3" key="1">
    <citation type="submission" date="2023-03" db="EMBL/GenBank/DDBJ databases">
        <title>Massive genome expansion in bonnet fungi (Mycena s.s.) driven by repeated elements and novel gene families across ecological guilds.</title>
        <authorList>
            <consortium name="Lawrence Berkeley National Laboratory"/>
            <person name="Harder C.B."/>
            <person name="Miyauchi S."/>
            <person name="Viragh M."/>
            <person name="Kuo A."/>
            <person name="Thoen E."/>
            <person name="Andreopoulos B."/>
            <person name="Lu D."/>
            <person name="Skrede I."/>
            <person name="Drula E."/>
            <person name="Henrissat B."/>
            <person name="Morin E."/>
            <person name="Kohler A."/>
            <person name="Barry K."/>
            <person name="LaButti K."/>
            <person name="Morin E."/>
            <person name="Salamov A."/>
            <person name="Lipzen A."/>
            <person name="Mereny Z."/>
            <person name="Hegedus B."/>
            <person name="Baldrian P."/>
            <person name="Stursova M."/>
            <person name="Weitz H."/>
            <person name="Taylor A."/>
            <person name="Grigoriev I.V."/>
            <person name="Nagy L.G."/>
            <person name="Martin F."/>
            <person name="Kauserud H."/>
        </authorList>
    </citation>
    <scope>NUCLEOTIDE SEQUENCE</scope>
    <source>
        <strain evidence="3">CBHHK200</strain>
    </source>
</reference>
<keyword evidence="2" id="KW-1133">Transmembrane helix</keyword>
<feature type="region of interest" description="Disordered" evidence="1">
    <location>
        <begin position="80"/>
        <end position="113"/>
    </location>
</feature>
<keyword evidence="2" id="KW-0812">Transmembrane</keyword>
<dbReference type="AlphaFoldDB" id="A0AAD6X2M2"/>
<feature type="transmembrane region" description="Helical" evidence="2">
    <location>
        <begin position="36"/>
        <end position="55"/>
    </location>
</feature>
<evidence type="ECO:0000256" key="1">
    <source>
        <dbReference type="SAM" id="MobiDB-lite"/>
    </source>
</evidence>
<gene>
    <name evidence="3" type="ORF">C8F04DRAFT_743256</name>
</gene>
<name>A0AAD6X2M2_9AGAR</name>
<keyword evidence="2" id="KW-0472">Membrane</keyword>
<organism evidence="3 4">
    <name type="scientific">Mycena alexandri</name>
    <dbReference type="NCBI Taxonomy" id="1745969"/>
    <lineage>
        <taxon>Eukaryota</taxon>
        <taxon>Fungi</taxon>
        <taxon>Dikarya</taxon>
        <taxon>Basidiomycota</taxon>
        <taxon>Agaricomycotina</taxon>
        <taxon>Agaricomycetes</taxon>
        <taxon>Agaricomycetidae</taxon>
        <taxon>Agaricales</taxon>
        <taxon>Marasmiineae</taxon>
        <taxon>Mycenaceae</taxon>
        <taxon>Mycena</taxon>
    </lineage>
</organism>
<comment type="caution">
    <text evidence="3">The sequence shown here is derived from an EMBL/GenBank/DDBJ whole genome shotgun (WGS) entry which is preliminary data.</text>
</comment>
<dbReference type="Proteomes" id="UP001218188">
    <property type="component" value="Unassembled WGS sequence"/>
</dbReference>
<feature type="compositionally biased region" description="Low complexity" evidence="1">
    <location>
        <begin position="86"/>
        <end position="96"/>
    </location>
</feature>
<protein>
    <submittedName>
        <fullName evidence="3">Uncharacterized protein</fullName>
    </submittedName>
</protein>
<evidence type="ECO:0000256" key="2">
    <source>
        <dbReference type="SAM" id="Phobius"/>
    </source>
</evidence>